<comment type="caution">
    <text evidence="2">The sequence shown here is derived from an EMBL/GenBank/DDBJ whole genome shotgun (WGS) entry which is preliminary data.</text>
</comment>
<proteinExistence type="predicted"/>
<protein>
    <submittedName>
        <fullName evidence="2">Uncharacterized protein</fullName>
    </submittedName>
</protein>
<organism evidence="2 3">
    <name type="scientific">Fusarium oligoseptatum</name>
    <dbReference type="NCBI Taxonomy" id="2604345"/>
    <lineage>
        <taxon>Eukaryota</taxon>
        <taxon>Fungi</taxon>
        <taxon>Dikarya</taxon>
        <taxon>Ascomycota</taxon>
        <taxon>Pezizomycotina</taxon>
        <taxon>Sordariomycetes</taxon>
        <taxon>Hypocreomycetidae</taxon>
        <taxon>Hypocreales</taxon>
        <taxon>Nectriaceae</taxon>
        <taxon>Fusarium</taxon>
        <taxon>Fusarium solani species complex</taxon>
    </lineage>
</organism>
<feature type="compositionally biased region" description="Polar residues" evidence="1">
    <location>
        <begin position="1"/>
        <end position="10"/>
    </location>
</feature>
<feature type="non-terminal residue" evidence="2">
    <location>
        <position position="77"/>
    </location>
</feature>
<dbReference type="EMBL" id="NKCK01001055">
    <property type="protein sequence ID" value="RSL75419.1"/>
    <property type="molecule type" value="Genomic_DNA"/>
</dbReference>
<evidence type="ECO:0000313" key="2">
    <source>
        <dbReference type="EMBL" id="RSL75419.1"/>
    </source>
</evidence>
<keyword evidence="3" id="KW-1185">Reference proteome</keyword>
<evidence type="ECO:0000313" key="3">
    <source>
        <dbReference type="Proteomes" id="UP000287144"/>
    </source>
</evidence>
<name>A0A428RD05_9HYPO</name>
<evidence type="ECO:0000256" key="1">
    <source>
        <dbReference type="SAM" id="MobiDB-lite"/>
    </source>
</evidence>
<dbReference type="AlphaFoldDB" id="A0A428RD05"/>
<reference evidence="2 3" key="1">
    <citation type="submission" date="2017-06" db="EMBL/GenBank/DDBJ databases">
        <title>Comparative genomic analysis of Ambrosia Fusariam Clade fungi.</title>
        <authorList>
            <person name="Stajich J.E."/>
            <person name="Carrillo J."/>
            <person name="Kijimoto T."/>
            <person name="Eskalen A."/>
            <person name="O'Donnell K."/>
            <person name="Kasson M."/>
        </authorList>
    </citation>
    <scope>NUCLEOTIDE SEQUENCE [LARGE SCALE GENOMIC DNA]</scope>
    <source>
        <strain evidence="2 3">NRRL62579</strain>
    </source>
</reference>
<feature type="region of interest" description="Disordered" evidence="1">
    <location>
        <begin position="1"/>
        <end position="23"/>
    </location>
</feature>
<accession>A0A428RD05</accession>
<sequence>MILGRTSSAATPPPHISHTAKPMKILRRSRHNLSYTNVHHLEEKASVAVALCYSAPVYLSEPSGDDATTSAVVNATA</sequence>
<dbReference type="Proteomes" id="UP000287144">
    <property type="component" value="Unassembled WGS sequence"/>
</dbReference>
<gene>
    <name evidence="2" type="ORF">CEP52_017854</name>
</gene>